<comment type="cofactor">
    <cofactor evidence="1 8">
        <name>Zn(2+)</name>
        <dbReference type="ChEBI" id="CHEBI:29105"/>
    </cofactor>
</comment>
<dbReference type="GO" id="GO:0008270">
    <property type="term" value="F:zinc ion binding"/>
    <property type="evidence" value="ECO:0007669"/>
    <property type="project" value="InterPro"/>
</dbReference>
<sequence length="333" mass="35605">MFTGYAATEPGGPLKPLAYDPGPLGDHEVEIKVEYCGLCHSDLSMLDNEWGLSQYPLIPGHEIIGTVAGLGAQVKGLAMEQRVGVGWNARSCLACEWCLSGNHHLCASVVGTIVGRHGGFADRVRAEAAWVIPLPEELDPQTAAPLMCGGITVFSPLLLGQVKPTARVGVVGIGGLGHMALMFARAWGCEVTAFSSNPEKEAEARKLGAHHFINSQDLEALKKAANSLDFILSTVNVPLNWEAYIAALRPQGRLHLVGVVLQPLSFPLFPLLSGQKSLSASPTGSPAAIAAMLNFAARHQIRPVVETYPLSEVNEALEKLRRGTARYRIVLKP</sequence>
<evidence type="ECO:0000256" key="4">
    <source>
        <dbReference type="ARBA" id="ARBA00022833"/>
    </source>
</evidence>
<comment type="caution">
    <text evidence="10">The sequence shown here is derived from an EMBL/GenBank/DDBJ whole genome shotgun (WGS) entry which is preliminary data.</text>
</comment>
<keyword evidence="3 8" id="KW-0479">Metal-binding</keyword>
<organism evidence="10">
    <name type="scientific">Desulfobacca acetoxidans</name>
    <dbReference type="NCBI Taxonomy" id="60893"/>
    <lineage>
        <taxon>Bacteria</taxon>
        <taxon>Pseudomonadati</taxon>
        <taxon>Thermodesulfobacteriota</taxon>
        <taxon>Desulfobaccia</taxon>
        <taxon>Desulfobaccales</taxon>
        <taxon>Desulfobaccaceae</taxon>
        <taxon>Desulfobacca</taxon>
    </lineage>
</organism>
<dbReference type="SMART" id="SM00829">
    <property type="entry name" value="PKS_ER"/>
    <property type="match status" value="1"/>
</dbReference>
<dbReference type="InterPro" id="IPR020843">
    <property type="entry name" value="ER"/>
</dbReference>
<dbReference type="InterPro" id="IPR036291">
    <property type="entry name" value="NAD(P)-bd_dom_sf"/>
</dbReference>
<dbReference type="EMBL" id="DTMF01000271">
    <property type="protein sequence ID" value="HGF34932.1"/>
    <property type="molecule type" value="Genomic_DNA"/>
</dbReference>
<dbReference type="FunFam" id="3.90.180.10:FF:000018">
    <property type="entry name" value="NAD(P)-dependent alcohol dehydrogenase"/>
    <property type="match status" value="1"/>
</dbReference>
<dbReference type="PANTHER" id="PTHR42683">
    <property type="entry name" value="ALDEHYDE REDUCTASE"/>
    <property type="match status" value="1"/>
</dbReference>
<dbReference type="InterPro" id="IPR047109">
    <property type="entry name" value="CAD-like"/>
</dbReference>
<protein>
    <recommendedName>
        <fullName evidence="7">alcohol dehydrogenase (NADP(+))</fullName>
        <ecNumber evidence="7">1.1.1.2</ecNumber>
    </recommendedName>
</protein>
<dbReference type="SUPFAM" id="SSF50129">
    <property type="entry name" value="GroES-like"/>
    <property type="match status" value="1"/>
</dbReference>
<dbReference type="Pfam" id="PF08240">
    <property type="entry name" value="ADH_N"/>
    <property type="match status" value="1"/>
</dbReference>
<dbReference type="FunFam" id="3.40.50.720:FF:000022">
    <property type="entry name" value="Cinnamyl alcohol dehydrogenase"/>
    <property type="match status" value="1"/>
</dbReference>
<feature type="domain" description="Enoyl reductase (ER)" evidence="9">
    <location>
        <begin position="12"/>
        <end position="331"/>
    </location>
</feature>
<dbReference type="InterPro" id="IPR029752">
    <property type="entry name" value="D-isomer_DH_CS1"/>
</dbReference>
<dbReference type="Gene3D" id="3.90.180.10">
    <property type="entry name" value="Medium-chain alcohol dehydrogenases, catalytic domain"/>
    <property type="match status" value="1"/>
</dbReference>
<dbReference type="InterPro" id="IPR013154">
    <property type="entry name" value="ADH-like_N"/>
</dbReference>
<evidence type="ECO:0000256" key="5">
    <source>
        <dbReference type="ARBA" id="ARBA00022857"/>
    </source>
</evidence>
<dbReference type="PROSITE" id="PS00059">
    <property type="entry name" value="ADH_ZINC"/>
    <property type="match status" value="1"/>
</dbReference>
<dbReference type="GO" id="GO:0008106">
    <property type="term" value="F:alcohol dehydrogenase (NADP+) activity"/>
    <property type="evidence" value="ECO:0007669"/>
    <property type="project" value="UniProtKB-EC"/>
</dbReference>
<name>A0A7C3ZCK4_9BACT</name>
<evidence type="ECO:0000256" key="1">
    <source>
        <dbReference type="ARBA" id="ARBA00001947"/>
    </source>
</evidence>
<evidence type="ECO:0000313" key="10">
    <source>
        <dbReference type="EMBL" id="HGF34932.1"/>
    </source>
</evidence>
<dbReference type="PROSITE" id="PS00065">
    <property type="entry name" value="D_2_HYDROXYACID_DH_1"/>
    <property type="match status" value="1"/>
</dbReference>
<keyword evidence="5" id="KW-0521">NADP</keyword>
<reference evidence="10" key="1">
    <citation type="journal article" date="2020" name="mSystems">
        <title>Genome- and Community-Level Interaction Insights into Carbon Utilization and Element Cycling Functions of Hydrothermarchaeota in Hydrothermal Sediment.</title>
        <authorList>
            <person name="Zhou Z."/>
            <person name="Liu Y."/>
            <person name="Xu W."/>
            <person name="Pan J."/>
            <person name="Luo Z.H."/>
            <person name="Li M."/>
        </authorList>
    </citation>
    <scope>NUCLEOTIDE SEQUENCE [LARGE SCALE GENOMIC DNA]</scope>
    <source>
        <strain evidence="10">SpSt-897</strain>
    </source>
</reference>
<dbReference type="CDD" id="cd05283">
    <property type="entry name" value="CAD1"/>
    <property type="match status" value="1"/>
</dbReference>
<keyword evidence="6" id="KW-0560">Oxidoreductase</keyword>
<evidence type="ECO:0000256" key="6">
    <source>
        <dbReference type="ARBA" id="ARBA00023002"/>
    </source>
</evidence>
<dbReference type="AlphaFoldDB" id="A0A7C3ZCK4"/>
<evidence type="ECO:0000256" key="8">
    <source>
        <dbReference type="RuleBase" id="RU361277"/>
    </source>
</evidence>
<dbReference type="InterPro" id="IPR002328">
    <property type="entry name" value="ADH_Zn_CS"/>
</dbReference>
<accession>A0A7C3ZCK4</accession>
<dbReference type="InterPro" id="IPR013149">
    <property type="entry name" value="ADH-like_C"/>
</dbReference>
<dbReference type="EC" id="1.1.1.2" evidence="7"/>
<evidence type="ECO:0000256" key="7">
    <source>
        <dbReference type="ARBA" id="ARBA00024074"/>
    </source>
</evidence>
<proteinExistence type="inferred from homology"/>
<dbReference type="Pfam" id="PF00107">
    <property type="entry name" value="ADH_zinc_N"/>
    <property type="match status" value="1"/>
</dbReference>
<evidence type="ECO:0000256" key="2">
    <source>
        <dbReference type="ARBA" id="ARBA00008072"/>
    </source>
</evidence>
<keyword evidence="4 8" id="KW-0862">Zinc</keyword>
<evidence type="ECO:0000259" key="9">
    <source>
        <dbReference type="SMART" id="SM00829"/>
    </source>
</evidence>
<evidence type="ECO:0000256" key="3">
    <source>
        <dbReference type="ARBA" id="ARBA00022723"/>
    </source>
</evidence>
<dbReference type="InterPro" id="IPR011032">
    <property type="entry name" value="GroES-like_sf"/>
</dbReference>
<dbReference type="SUPFAM" id="SSF51735">
    <property type="entry name" value="NAD(P)-binding Rossmann-fold domains"/>
    <property type="match status" value="1"/>
</dbReference>
<comment type="similarity">
    <text evidence="2 8">Belongs to the zinc-containing alcohol dehydrogenase family.</text>
</comment>
<gene>
    <name evidence="10" type="ORF">ENW96_11205</name>
</gene>
<dbReference type="Gene3D" id="3.40.50.720">
    <property type="entry name" value="NAD(P)-binding Rossmann-like Domain"/>
    <property type="match status" value="1"/>
</dbReference>